<dbReference type="Proteomes" id="UP001548992">
    <property type="component" value="Unassembled WGS sequence"/>
</dbReference>
<dbReference type="SUPFAM" id="SSF142764">
    <property type="entry name" value="YgbK-like"/>
    <property type="match status" value="1"/>
</dbReference>
<dbReference type="Gene3D" id="3.40.50.10840">
    <property type="entry name" value="Putative sugar-binding, N-terminal domain"/>
    <property type="match status" value="1"/>
</dbReference>
<dbReference type="InterPro" id="IPR050007">
    <property type="entry name" value="OtnK"/>
</dbReference>
<gene>
    <name evidence="15" type="primary">otnK</name>
    <name evidence="15" type="ORF">ABXV16_08060</name>
</gene>
<keyword evidence="5" id="KW-0067">ATP-binding</keyword>
<evidence type="ECO:0000256" key="7">
    <source>
        <dbReference type="ARBA" id="ARBA00035898"/>
    </source>
</evidence>
<dbReference type="Pfam" id="PF07005">
    <property type="entry name" value="SBD_N"/>
    <property type="match status" value="1"/>
</dbReference>
<dbReference type="InterPro" id="IPR037051">
    <property type="entry name" value="4-carb_acid_sugar_kinase_N_sf"/>
</dbReference>
<dbReference type="RefSeq" id="WP_354466357.1">
    <property type="nucleotide sequence ID" value="NZ_JBEWWF010000001.1"/>
</dbReference>
<evidence type="ECO:0000256" key="6">
    <source>
        <dbReference type="ARBA" id="ARBA00023277"/>
    </source>
</evidence>
<evidence type="ECO:0000256" key="4">
    <source>
        <dbReference type="ARBA" id="ARBA00022777"/>
    </source>
</evidence>
<comment type="function">
    <text evidence="9">Catalyzes the ATP-dependent phosphorylation of 3-oxo-tetronate to 3-oxo-tetronate 4-phosphate.</text>
</comment>
<dbReference type="EMBL" id="JBEWWF010000001">
    <property type="protein sequence ID" value="MET3075697.1"/>
    <property type="molecule type" value="Genomic_DNA"/>
</dbReference>
<evidence type="ECO:0000313" key="15">
    <source>
        <dbReference type="EMBL" id="MET3075697.1"/>
    </source>
</evidence>
<dbReference type="NCBIfam" id="NF043035">
    <property type="entry name" value="OxoTetrKin"/>
    <property type="match status" value="1"/>
</dbReference>
<evidence type="ECO:0000256" key="8">
    <source>
        <dbReference type="ARBA" id="ARBA00036346"/>
    </source>
</evidence>
<proteinExistence type="inferred from homology"/>
<organism evidence="15 16">
    <name type="scientific">Pantoea leporis</name>
    <dbReference type="NCBI Taxonomy" id="2933780"/>
    <lineage>
        <taxon>Bacteria</taxon>
        <taxon>Pseudomonadati</taxon>
        <taxon>Pseudomonadota</taxon>
        <taxon>Gammaproteobacteria</taxon>
        <taxon>Enterobacterales</taxon>
        <taxon>Erwiniaceae</taxon>
        <taxon>Pantoea</taxon>
    </lineage>
</organism>
<evidence type="ECO:0000313" key="16">
    <source>
        <dbReference type="Proteomes" id="UP001548992"/>
    </source>
</evidence>
<dbReference type="Gene3D" id="3.40.980.20">
    <property type="entry name" value="Four-carbon acid sugar kinase, nucleotide binding domain"/>
    <property type="match status" value="1"/>
</dbReference>
<keyword evidence="16" id="KW-1185">Reference proteome</keyword>
<evidence type="ECO:0000256" key="1">
    <source>
        <dbReference type="ARBA" id="ARBA00005715"/>
    </source>
</evidence>
<comment type="similarity">
    <text evidence="1">Belongs to the four-carbon acid sugar kinase family.</text>
</comment>
<dbReference type="InterPro" id="IPR010737">
    <property type="entry name" value="4-carb_acid_sugar_kinase_N"/>
</dbReference>
<keyword evidence="3" id="KW-0547">Nucleotide-binding</keyword>
<name>A0ABV2DY05_9GAMM</name>
<evidence type="ECO:0000256" key="10">
    <source>
        <dbReference type="ARBA" id="ARBA00039095"/>
    </source>
</evidence>
<feature type="domain" description="Four-carbon acid sugar kinase nucleotide binding" evidence="14">
    <location>
        <begin position="253"/>
        <end position="410"/>
    </location>
</feature>
<reference evidence="15 16" key="1">
    <citation type="submission" date="2024-07" db="EMBL/GenBank/DDBJ databases">
        <title>Isolation, whole-genome sequencing, and annotation of five antibiotic-resistant bacteria from environmental samples.</title>
        <authorList>
            <person name="Bedore T."/>
            <person name="Hudson A.O."/>
            <person name="Kumar G."/>
        </authorList>
    </citation>
    <scope>NUCLEOTIDE SEQUENCE [LARGE SCALE GENOMIC DNA]</scope>
    <source>
        <strain evidence="15 16">RIT844</strain>
    </source>
</reference>
<keyword evidence="6" id="KW-0119">Carbohydrate metabolism</keyword>
<evidence type="ECO:0000256" key="11">
    <source>
        <dbReference type="ARBA" id="ARBA00039461"/>
    </source>
</evidence>
<evidence type="ECO:0000256" key="3">
    <source>
        <dbReference type="ARBA" id="ARBA00022741"/>
    </source>
</evidence>
<comment type="catalytic activity">
    <reaction evidence="8">
        <text>3-dehydro-D-erythronate + ATP = 3-dehydro-4-O-phospho-D-erythronate + ADP + H(+)</text>
        <dbReference type="Rhea" id="RHEA:52556"/>
        <dbReference type="ChEBI" id="CHEBI:15378"/>
        <dbReference type="ChEBI" id="CHEBI:30616"/>
        <dbReference type="ChEBI" id="CHEBI:57958"/>
        <dbReference type="ChEBI" id="CHEBI:136593"/>
        <dbReference type="ChEBI" id="CHEBI:456216"/>
        <dbReference type="EC" id="2.7.1.217"/>
    </reaction>
</comment>
<evidence type="ECO:0000256" key="12">
    <source>
        <dbReference type="ARBA" id="ARBA00041377"/>
    </source>
</evidence>
<dbReference type="EC" id="2.7.1.217" evidence="10"/>
<feature type="domain" description="Four-carbon acid sugar kinase N-terminal" evidence="13">
    <location>
        <begin position="3"/>
        <end position="225"/>
    </location>
</feature>
<evidence type="ECO:0000256" key="9">
    <source>
        <dbReference type="ARBA" id="ARBA00037335"/>
    </source>
</evidence>
<protein>
    <recommendedName>
        <fullName evidence="11">3-oxo-tetronate kinase</fullName>
        <ecNumber evidence="10">2.7.1.217</ecNumber>
    </recommendedName>
    <alternativeName>
        <fullName evidence="12">3-dehydrotetronate 4-kinase</fullName>
    </alternativeName>
</protein>
<evidence type="ECO:0000259" key="14">
    <source>
        <dbReference type="Pfam" id="PF17042"/>
    </source>
</evidence>
<dbReference type="Pfam" id="PF17042">
    <property type="entry name" value="NBD_C"/>
    <property type="match status" value="1"/>
</dbReference>
<evidence type="ECO:0000256" key="5">
    <source>
        <dbReference type="ARBA" id="ARBA00022840"/>
    </source>
</evidence>
<keyword evidence="2 15" id="KW-0808">Transferase</keyword>
<accession>A0ABV2DY05</accession>
<dbReference type="GO" id="GO:0016301">
    <property type="term" value="F:kinase activity"/>
    <property type="evidence" value="ECO:0007669"/>
    <property type="project" value="UniProtKB-KW"/>
</dbReference>
<dbReference type="InterPro" id="IPR031475">
    <property type="entry name" value="NBD_C"/>
</dbReference>
<comment type="caution">
    <text evidence="15">The sequence shown here is derived from an EMBL/GenBank/DDBJ whole genome shotgun (WGS) entry which is preliminary data.</text>
</comment>
<dbReference type="InterPro" id="IPR042213">
    <property type="entry name" value="NBD_C_sf"/>
</dbReference>
<sequence>MRLGVIADDFTGATDIASFLVQNGLPTIQFNGVPESHDALSAQAIVISLKSRSCPAQQAIDQSLAALQWLQQQGCDRFYFKYCSTFDSTEQGNIGPVTDALLAALGETQTVISPSLPVNGRTVYQGYLFVADQLLSESGMRHHPVTPMTDSNLVRLMTRQAKGQAAVINAAQLDQGADAVRAQLDTLKAQGINYVVLDALHEQHLLTQGEALKQTRLVTGGSGLAIGIARAWATQQQNSDAEHAGRPQGDRAVVISGSCSQMTNRQVQAYRQQAPSHEVLVERCLDNTESYAQELCDWVEANHQSELAPLLFATADAQQLQAIQQQYGAARSSEAVEHLFAAVTRELKTRGWQRFIVAGGETSGVVAQSLGVTAFHIGPMISPGVPWVRDIHQPLSLALKSGNFGDEQFFARAQQEYSA</sequence>
<comment type="catalytic activity">
    <reaction evidence="7">
        <text>3-dehydro-L-erythronate + ATP = 3-dehydro-4-O-phospho-L-erythronate + ADP + H(+)</text>
        <dbReference type="Rhea" id="RHEA:52552"/>
        <dbReference type="ChEBI" id="CHEBI:15378"/>
        <dbReference type="ChEBI" id="CHEBI:30616"/>
        <dbReference type="ChEBI" id="CHEBI:136592"/>
        <dbReference type="ChEBI" id="CHEBI:136670"/>
        <dbReference type="ChEBI" id="CHEBI:456216"/>
        <dbReference type="EC" id="2.7.1.217"/>
    </reaction>
</comment>
<keyword evidence="4 15" id="KW-0418">Kinase</keyword>
<evidence type="ECO:0000256" key="2">
    <source>
        <dbReference type="ARBA" id="ARBA00022679"/>
    </source>
</evidence>
<evidence type="ECO:0000259" key="13">
    <source>
        <dbReference type="Pfam" id="PF07005"/>
    </source>
</evidence>